<evidence type="ECO:0000313" key="3">
    <source>
        <dbReference type="EMBL" id="MBC8537617.1"/>
    </source>
</evidence>
<feature type="transmembrane region" description="Helical" evidence="1">
    <location>
        <begin position="321"/>
        <end position="354"/>
    </location>
</feature>
<dbReference type="EMBL" id="JACRSS010000001">
    <property type="protein sequence ID" value="MBC8537617.1"/>
    <property type="molecule type" value="Genomic_DNA"/>
</dbReference>
<evidence type="ECO:0000256" key="2">
    <source>
        <dbReference type="SAM" id="SignalP"/>
    </source>
</evidence>
<reference evidence="3" key="1">
    <citation type="submission" date="2020-08" db="EMBL/GenBank/DDBJ databases">
        <title>Genome public.</title>
        <authorList>
            <person name="Liu C."/>
            <person name="Sun Q."/>
        </authorList>
    </citation>
    <scope>NUCLEOTIDE SEQUENCE</scope>
    <source>
        <strain evidence="3">NSJ-63</strain>
    </source>
</reference>
<feature type="transmembrane region" description="Helical" evidence="1">
    <location>
        <begin position="256"/>
        <end position="277"/>
    </location>
</feature>
<proteinExistence type="predicted"/>
<protein>
    <submittedName>
        <fullName evidence="3">Stage III sporulation protein AE</fullName>
    </submittedName>
</protein>
<dbReference type="Pfam" id="PF09546">
    <property type="entry name" value="Spore_III_AE"/>
    <property type="match status" value="1"/>
</dbReference>
<dbReference type="AlphaFoldDB" id="A0A926HRP3"/>
<feature type="transmembrane region" description="Helical" evidence="1">
    <location>
        <begin position="115"/>
        <end position="134"/>
    </location>
</feature>
<gene>
    <name evidence="3" type="ORF">H8693_01570</name>
</gene>
<keyword evidence="1" id="KW-1133">Transmembrane helix</keyword>
<feature type="transmembrane region" description="Helical" evidence="1">
    <location>
        <begin position="146"/>
        <end position="165"/>
    </location>
</feature>
<keyword evidence="1" id="KW-0812">Transmembrane</keyword>
<feature type="signal peptide" evidence="2">
    <location>
        <begin position="1"/>
        <end position="30"/>
    </location>
</feature>
<dbReference type="RefSeq" id="WP_249279513.1">
    <property type="nucleotide sequence ID" value="NZ_JACRSS010000001.1"/>
</dbReference>
<name>A0A926HRP3_9FIRM</name>
<evidence type="ECO:0000313" key="4">
    <source>
        <dbReference type="Proteomes" id="UP000617951"/>
    </source>
</evidence>
<feature type="chain" id="PRO_5039279347" evidence="2">
    <location>
        <begin position="31"/>
        <end position="406"/>
    </location>
</feature>
<accession>A0A926HRP3</accession>
<evidence type="ECO:0000256" key="1">
    <source>
        <dbReference type="SAM" id="Phobius"/>
    </source>
</evidence>
<dbReference type="Proteomes" id="UP000617951">
    <property type="component" value="Unassembled WGS sequence"/>
</dbReference>
<feature type="transmembrane region" description="Helical" evidence="1">
    <location>
        <begin position="177"/>
        <end position="198"/>
    </location>
</feature>
<keyword evidence="1" id="KW-0472">Membrane</keyword>
<sequence>MQKKRNGPWLRSLCSIFFSLLLTFLPGEYAGAETRSEAAGQETEQSLQEGVDSILGELDLDGIQGLYEQNPGAFGGESLEEALANIAENGLNKISAEQAINAAFSQIKDSLFGNVWYIVEILIMLLATAFLHNLQGSFDRAQVSKAAFWAAYVVICTIAASMITQCVTTTKTAMEQLFSMVETITPVLITLLTGMGGLNTSNIMNPVMAGLTGGIFAVIKNVVFPAILVSAVFAMASNLSTTIRLKRFSGFMESCVKWFLGIILVVFIGITTIKGLTGAAIDGLSFKTAKFTVDKMVPVIGGMFSETLDTLMACSLIVKNAVGVVGLILLVCALAAPLATLIVNLFLLKFAAAVAEPFSDERCVAMLSSMGNTVMLLFVTLLTCVAMAFIVITLLMGTADISMMMR</sequence>
<feature type="transmembrane region" description="Helical" evidence="1">
    <location>
        <begin position="210"/>
        <end position="236"/>
    </location>
</feature>
<feature type="transmembrane region" description="Helical" evidence="1">
    <location>
        <begin position="374"/>
        <end position="396"/>
    </location>
</feature>
<keyword evidence="2" id="KW-0732">Signal</keyword>
<dbReference type="InterPro" id="IPR014194">
    <property type="entry name" value="Spore_III_AE"/>
</dbReference>
<keyword evidence="4" id="KW-1185">Reference proteome</keyword>
<comment type="caution">
    <text evidence="3">The sequence shown here is derived from an EMBL/GenBank/DDBJ whole genome shotgun (WGS) entry which is preliminary data.</text>
</comment>
<organism evidence="3 4">
    <name type="scientific">Guopingia tenuis</name>
    <dbReference type="NCBI Taxonomy" id="2763656"/>
    <lineage>
        <taxon>Bacteria</taxon>
        <taxon>Bacillati</taxon>
        <taxon>Bacillota</taxon>
        <taxon>Clostridia</taxon>
        <taxon>Christensenellales</taxon>
        <taxon>Christensenellaceae</taxon>
        <taxon>Guopingia</taxon>
    </lineage>
</organism>